<organism evidence="2 3">
    <name type="scientific">Orchesella dallaii</name>
    <dbReference type="NCBI Taxonomy" id="48710"/>
    <lineage>
        <taxon>Eukaryota</taxon>
        <taxon>Metazoa</taxon>
        <taxon>Ecdysozoa</taxon>
        <taxon>Arthropoda</taxon>
        <taxon>Hexapoda</taxon>
        <taxon>Collembola</taxon>
        <taxon>Entomobryomorpha</taxon>
        <taxon>Entomobryoidea</taxon>
        <taxon>Orchesellidae</taxon>
        <taxon>Orchesellinae</taxon>
        <taxon>Orchesella</taxon>
    </lineage>
</organism>
<reference evidence="2 3" key="1">
    <citation type="submission" date="2024-08" db="EMBL/GenBank/DDBJ databases">
        <authorList>
            <person name="Cucini C."/>
            <person name="Frati F."/>
        </authorList>
    </citation>
    <scope>NUCLEOTIDE SEQUENCE [LARGE SCALE GENOMIC DNA]</scope>
</reference>
<dbReference type="Proteomes" id="UP001642540">
    <property type="component" value="Unassembled WGS sequence"/>
</dbReference>
<comment type="caution">
    <text evidence="2">The sequence shown here is derived from an EMBL/GenBank/DDBJ whole genome shotgun (WGS) entry which is preliminary data.</text>
</comment>
<keyword evidence="3" id="KW-1185">Reference proteome</keyword>
<evidence type="ECO:0000313" key="3">
    <source>
        <dbReference type="Proteomes" id="UP001642540"/>
    </source>
</evidence>
<dbReference type="EMBL" id="CAXLJM020000004">
    <property type="protein sequence ID" value="CAL8070331.1"/>
    <property type="molecule type" value="Genomic_DNA"/>
</dbReference>
<protein>
    <submittedName>
        <fullName evidence="2">Uncharacterized protein</fullName>
    </submittedName>
</protein>
<feature type="region of interest" description="Disordered" evidence="1">
    <location>
        <begin position="68"/>
        <end position="88"/>
    </location>
</feature>
<proteinExistence type="predicted"/>
<gene>
    <name evidence="2" type="ORF">ODALV1_LOCUS1187</name>
</gene>
<name>A0ABP1PPZ0_9HEXA</name>
<accession>A0ABP1PPZ0</accession>
<evidence type="ECO:0000256" key="1">
    <source>
        <dbReference type="SAM" id="MobiDB-lite"/>
    </source>
</evidence>
<evidence type="ECO:0000313" key="2">
    <source>
        <dbReference type="EMBL" id="CAL8070331.1"/>
    </source>
</evidence>
<sequence length="88" mass="10063">MDPDTSEQVDIVIIGENSCQRQKDKLNFIIIDWKTDDNERLFDDDHDDNDGGIVRDQLSVSHLKVKLNPEEEAQPQSPQKSIENVKAT</sequence>
<feature type="compositionally biased region" description="Polar residues" evidence="1">
    <location>
        <begin position="74"/>
        <end position="88"/>
    </location>
</feature>